<comment type="caution">
    <text evidence="10">The sequence shown here is derived from an EMBL/GenBank/DDBJ whole genome shotgun (WGS) entry which is preliminary data.</text>
</comment>
<feature type="domain" description="RecF/RecN/SMC N-terminal" evidence="9">
    <location>
        <begin position="3"/>
        <end position="1116"/>
    </location>
</feature>
<evidence type="ECO:0000313" key="11">
    <source>
        <dbReference type="Proteomes" id="UP000248614"/>
    </source>
</evidence>
<dbReference type="GO" id="GO:0030261">
    <property type="term" value="P:chromosome condensation"/>
    <property type="evidence" value="ECO:0007669"/>
    <property type="project" value="InterPro"/>
</dbReference>
<evidence type="ECO:0000256" key="4">
    <source>
        <dbReference type="ARBA" id="ARBA00022840"/>
    </source>
</evidence>
<comment type="similarity">
    <text evidence="7">Belongs to the SMC family.</text>
</comment>
<keyword evidence="6 7" id="KW-0238">DNA-binding</keyword>
<dbReference type="PANTHER" id="PTHR43977">
    <property type="entry name" value="STRUCTURAL MAINTENANCE OF CHROMOSOMES PROTEIN 3"/>
    <property type="match status" value="1"/>
</dbReference>
<dbReference type="CDD" id="cd03278">
    <property type="entry name" value="ABC_SMC_barmotin"/>
    <property type="match status" value="1"/>
</dbReference>
<gene>
    <name evidence="7" type="primary">smc</name>
    <name evidence="10" type="ORF">DI632_04130</name>
</gene>
<dbReference type="SUPFAM" id="SSF52540">
    <property type="entry name" value="P-loop containing nucleoside triphosphate hydrolases"/>
    <property type="match status" value="1"/>
</dbReference>
<organism evidence="10 11">
    <name type="scientific">Sphingomonas hengshuiensis</name>
    <dbReference type="NCBI Taxonomy" id="1609977"/>
    <lineage>
        <taxon>Bacteria</taxon>
        <taxon>Pseudomonadati</taxon>
        <taxon>Pseudomonadota</taxon>
        <taxon>Alphaproteobacteria</taxon>
        <taxon>Sphingomonadales</taxon>
        <taxon>Sphingomonadaceae</taxon>
        <taxon>Sphingomonas</taxon>
    </lineage>
</organism>
<dbReference type="InterPro" id="IPR024704">
    <property type="entry name" value="SMC"/>
</dbReference>
<sequence length="1133" mass="119024">MTLRRLRLSGFKSFVDPADLVIEAGLTGVVGPNGCGKSNLLEALRWTMGENSAKSLRGAGMDDVIFAGTETRPPRDFAEVAILAEDAAGDEVEIVRRIERGAGSAYRINGRDVRAKDVSLLFADAATGAHSPALVSQNRIGAVIAARPAERRAMLEEAAGIAGLHVRRRDAESKLRATEANLDRLGEMALEQDARAAALRRQARVAARYRELTDAIRVAEARAIFARWRDAAAAEDRASAEARAADAAVAQGGAAQAAAIAEQAAATRALATARTAAQDVRQRASDAGHGRERLQAQAQAATRRLADLTAQAARLGEDRTREATLAGDAANAIARLESERRALAQALADAATRLPRLDAALAHATGASAQADAAHADALARQAAELAETRVATAARDAAQARLDRARRDEGRLLSEQAGLPAIALLAADRESAAARRGEALAAADTARAAIATADAAERAAQEARGRAQADRSTATAELAAIDAEIAALDRALRRGGRARIIDSVVVEPGFEAALAAALGDDLDAGTDPGDDRYWDDDPATGDGPPVPAGVGRLSAQVTAPALARRLAQVLVVEHDEGIRLAVGQRLVTLDGAMRRWDGLRSRAGSGAAAAERLARANRLRALQQDRPARRERREIADAALAAADAAIGDARTALTAARRSLDQAESAAREALRTEDRAAAAIERAQARIDDVAARLARIRGDRIEAEGEVAHAEAAITRLPDGSATAGRVAALAAEAGSARASVADARAARVALDAACTRDRERDAGATAEIAAWQTRAADADRRVADIDARVAMIAADRAALHDRPAQLAAELARVDGELRALRQHVAEAAAAEQAADARLRAAERAANGLAETLAAAREARAGAGARAEAHEQRRLEMGRLSGERFQCPPPLLPRIGFVAAEVGEAAVESGAHDRLLADRDRIGPVNLIAETELAELETAQGETAAERAELAEAVQRLRGSIGTLNREGRQRLLAAFAAVDAHFRRLFAALFEGGQARLELVDADDPLEAGLEILAQPPGKRLQSLTLLSGGEQALTAVALIFALFLTNPAPICVLDEVDAPLDDANIDRFCDLLDRMAADTDTRYLIVTHNAATMSRMHRLFGVTMVERGISRLVSVDLGGATTLLAAE</sequence>
<keyword evidence="2 7" id="KW-0963">Cytoplasm</keyword>
<feature type="coiled-coil region" evidence="7">
    <location>
        <begin position="291"/>
        <end position="353"/>
    </location>
</feature>
<dbReference type="AlphaFoldDB" id="A0A2W5BFG4"/>
<accession>A0A2W5BFG4</accession>
<dbReference type="GO" id="GO:0003677">
    <property type="term" value="F:DNA binding"/>
    <property type="evidence" value="ECO:0007669"/>
    <property type="project" value="UniProtKB-UniRule"/>
</dbReference>
<dbReference type="Proteomes" id="UP000248614">
    <property type="component" value="Unassembled WGS sequence"/>
</dbReference>
<keyword evidence="4 7" id="KW-0067">ATP-binding</keyword>
<evidence type="ECO:0000256" key="3">
    <source>
        <dbReference type="ARBA" id="ARBA00022741"/>
    </source>
</evidence>
<dbReference type="EMBL" id="QFNF01000006">
    <property type="protein sequence ID" value="PZO79828.1"/>
    <property type="molecule type" value="Genomic_DNA"/>
</dbReference>
<protein>
    <recommendedName>
        <fullName evidence="7">Chromosome partition protein Smc</fullName>
    </recommendedName>
</protein>
<comment type="subunit">
    <text evidence="7">Homodimer.</text>
</comment>
<evidence type="ECO:0000256" key="6">
    <source>
        <dbReference type="ARBA" id="ARBA00023125"/>
    </source>
</evidence>
<comment type="subcellular location">
    <subcellularLocation>
        <location evidence="1 7">Cytoplasm</location>
    </subcellularLocation>
</comment>
<evidence type="ECO:0000313" key="10">
    <source>
        <dbReference type="EMBL" id="PZO79828.1"/>
    </source>
</evidence>
<dbReference type="GO" id="GO:0005524">
    <property type="term" value="F:ATP binding"/>
    <property type="evidence" value="ECO:0007669"/>
    <property type="project" value="UniProtKB-UniRule"/>
</dbReference>
<name>A0A2W5BFG4_9SPHN</name>
<keyword evidence="3 7" id="KW-0547">Nucleotide-binding</keyword>
<dbReference type="InterPro" id="IPR003395">
    <property type="entry name" value="RecF/RecN/SMC_N"/>
</dbReference>
<evidence type="ECO:0000256" key="8">
    <source>
        <dbReference type="SAM" id="MobiDB-lite"/>
    </source>
</evidence>
<evidence type="ECO:0000256" key="1">
    <source>
        <dbReference type="ARBA" id="ARBA00004496"/>
    </source>
</evidence>
<evidence type="ECO:0000256" key="5">
    <source>
        <dbReference type="ARBA" id="ARBA00023054"/>
    </source>
</evidence>
<dbReference type="GO" id="GO:0007059">
    <property type="term" value="P:chromosome segregation"/>
    <property type="evidence" value="ECO:0007669"/>
    <property type="project" value="UniProtKB-UniRule"/>
</dbReference>
<keyword evidence="5 7" id="KW-0175">Coiled coil</keyword>
<feature type="binding site" evidence="7">
    <location>
        <begin position="32"/>
        <end position="39"/>
    </location>
    <ligand>
        <name>ATP</name>
        <dbReference type="ChEBI" id="CHEBI:30616"/>
    </ligand>
</feature>
<evidence type="ECO:0000259" key="9">
    <source>
        <dbReference type="Pfam" id="PF02463"/>
    </source>
</evidence>
<reference evidence="10 11" key="1">
    <citation type="submission" date="2017-08" db="EMBL/GenBank/DDBJ databases">
        <title>Infants hospitalized years apart are colonized by the same room-sourced microbial strains.</title>
        <authorList>
            <person name="Brooks B."/>
            <person name="Olm M.R."/>
            <person name="Firek B.A."/>
            <person name="Baker R."/>
            <person name="Thomas B.C."/>
            <person name="Morowitz M.J."/>
            <person name="Banfield J.F."/>
        </authorList>
    </citation>
    <scope>NUCLEOTIDE SEQUENCE [LARGE SCALE GENOMIC DNA]</scope>
    <source>
        <strain evidence="10">S2_018_000_R3_110</strain>
    </source>
</reference>
<feature type="coiled-coil region" evidence="7">
    <location>
        <begin position="655"/>
        <end position="703"/>
    </location>
</feature>
<dbReference type="GO" id="GO:0016887">
    <property type="term" value="F:ATP hydrolysis activity"/>
    <property type="evidence" value="ECO:0007669"/>
    <property type="project" value="InterPro"/>
</dbReference>
<dbReference type="Pfam" id="PF02463">
    <property type="entry name" value="SMC_N"/>
    <property type="match status" value="1"/>
</dbReference>
<dbReference type="PIRSF" id="PIRSF005719">
    <property type="entry name" value="SMC"/>
    <property type="match status" value="1"/>
</dbReference>
<dbReference type="InterPro" id="IPR027417">
    <property type="entry name" value="P-loop_NTPase"/>
</dbReference>
<dbReference type="GO" id="GO:0007062">
    <property type="term" value="P:sister chromatid cohesion"/>
    <property type="evidence" value="ECO:0007669"/>
    <property type="project" value="InterPro"/>
</dbReference>
<evidence type="ECO:0000256" key="2">
    <source>
        <dbReference type="ARBA" id="ARBA00022490"/>
    </source>
</evidence>
<evidence type="ECO:0000256" key="7">
    <source>
        <dbReference type="HAMAP-Rule" id="MF_01894"/>
    </source>
</evidence>
<dbReference type="Gene3D" id="3.40.50.300">
    <property type="entry name" value="P-loop containing nucleotide triphosphate hydrolases"/>
    <property type="match status" value="2"/>
</dbReference>
<proteinExistence type="inferred from homology"/>
<comment type="domain">
    <text evidence="7">Contains large globular domains required for ATP hydrolysis at each terminus and a third globular domain forming a flexible hinge near the middle of the molecule. These domains are separated by coiled-coil structures.</text>
</comment>
<dbReference type="InterPro" id="IPR011890">
    <property type="entry name" value="SMC_prok"/>
</dbReference>
<dbReference type="GO" id="GO:0006260">
    <property type="term" value="P:DNA replication"/>
    <property type="evidence" value="ECO:0007669"/>
    <property type="project" value="UniProtKB-UniRule"/>
</dbReference>
<feature type="region of interest" description="Disordered" evidence="8">
    <location>
        <begin position="522"/>
        <end position="552"/>
    </location>
</feature>
<dbReference type="HAMAP" id="MF_01894">
    <property type="entry name" value="Smc_prok"/>
    <property type="match status" value="1"/>
</dbReference>
<comment type="function">
    <text evidence="7">Required for chromosome condensation and partitioning.</text>
</comment>
<dbReference type="FunFam" id="3.40.50.300:FF:000901">
    <property type="entry name" value="Chromosome partition protein Smc"/>
    <property type="match status" value="1"/>
</dbReference>
<dbReference type="GO" id="GO:0005737">
    <property type="term" value="C:cytoplasm"/>
    <property type="evidence" value="ECO:0007669"/>
    <property type="project" value="UniProtKB-SubCell"/>
</dbReference>